<accession>W6NBX9</accession>
<dbReference type="PANTHER" id="PTHR12757:SF1">
    <property type="entry name" value="PROTEIN SALIVARY GLANDS MARRED"/>
    <property type="match status" value="1"/>
</dbReference>
<reference evidence="1" key="2">
    <citation type="submission" date="2013-05" db="EMBL/GenBank/DDBJ databases">
        <title>The genome and transcriptome of Haemonchus contortus: a key model parasite for drug and vaccine discovery.</title>
        <authorList>
            <person name="Laing R."/>
            <person name="Kikuchi T."/>
            <person name="Martinelli A."/>
            <person name="Tsai I.J."/>
            <person name="Beech R.N."/>
            <person name="Redman E."/>
            <person name="Holroyd N."/>
            <person name="Bartley D.J."/>
            <person name="Beasley H."/>
            <person name="Britton C."/>
            <person name="Curran D."/>
            <person name="Devaney E."/>
            <person name="Gilabert A."/>
            <person name="Jackson F."/>
            <person name="Hunt M."/>
            <person name="Johnston S."/>
            <person name="Kryukov I."/>
            <person name="Li K."/>
            <person name="Morrison A.A."/>
            <person name="Reid A.J."/>
            <person name="Sargison N."/>
            <person name="Saunders G."/>
            <person name="Wasmuth J.D."/>
            <person name="Wolstenholme A."/>
            <person name="Berriman M."/>
            <person name="Gilleard J.S."/>
            <person name="Cotton J.A."/>
        </authorList>
    </citation>
    <scope>NUCLEOTIDE SEQUENCE [LARGE SCALE GENOMIC DNA]</scope>
    <source>
        <strain evidence="1">ISE/inbred ISE</strain>
    </source>
</reference>
<dbReference type="Gene3D" id="1.20.1440.160">
    <property type="entry name" value="Tumor necrosis factor alpha-induced protein 8-like"/>
    <property type="match status" value="1"/>
</dbReference>
<comment type="caution">
    <text evidence="1">The sequence shown here is derived from an EMBL/GenBank/DDBJ whole genome shotgun (WGS) entry which is preliminary data.</text>
</comment>
<protein>
    <submittedName>
        <fullName evidence="1">Uncharacterized protein</fullName>
    </submittedName>
</protein>
<evidence type="ECO:0000313" key="1">
    <source>
        <dbReference type="EMBL" id="CDL94375.1"/>
    </source>
</evidence>
<dbReference type="InterPro" id="IPR038355">
    <property type="entry name" value="TNFAIP8_sf"/>
</dbReference>
<sequence length="217" mass="24690">MQRYSSKVFGNKTNLVVEQNGEQDSGFSAASLSMRAQKKIASKLSTRKVTKLFISQSVDRVFDNLYNALRTYYSKKDSEKVLKNIIKLVVKIGLLARNDMLSETDIKQLENVQKQLHSLALTIISFVQVKYSFERTHLIELLKSMQQSLTPLVTLRLSDKSTRRLEHVITHLPNSNSYLCAESTGFESDQGLSFLLITRHSAKLSHCKKELFTSKKA</sequence>
<proteinExistence type="predicted"/>
<dbReference type="GO" id="GO:0005737">
    <property type="term" value="C:cytoplasm"/>
    <property type="evidence" value="ECO:0007669"/>
    <property type="project" value="TreeGrafter"/>
</dbReference>
<gene>
    <name evidence="1" type="ORF">HCOI_00873500</name>
</gene>
<dbReference type="AlphaFoldDB" id="W6NBX9"/>
<reference evidence="1" key="1">
    <citation type="submission" date="2013-03" db="EMBL/GenBank/DDBJ databases">
        <authorList>
            <person name="Aslett M."/>
        </authorList>
    </citation>
    <scope>NUCLEOTIDE SEQUENCE [LARGE SCALE GENOMIC DNA]</scope>
    <source>
        <strain evidence="1">ISE/inbred ISE</strain>
    </source>
</reference>
<dbReference type="GO" id="GO:0042981">
    <property type="term" value="P:regulation of apoptotic process"/>
    <property type="evidence" value="ECO:0007669"/>
    <property type="project" value="InterPro"/>
</dbReference>
<dbReference type="Pfam" id="PF05527">
    <property type="entry name" value="TNFAIP8"/>
    <property type="match status" value="1"/>
</dbReference>
<dbReference type="PANTHER" id="PTHR12757">
    <property type="entry name" value="TUMOR NECROSIS FACTOR INDUCED PROTEIN"/>
    <property type="match status" value="1"/>
</dbReference>
<dbReference type="InterPro" id="IPR008477">
    <property type="entry name" value="TNFAIP8-like"/>
</dbReference>
<name>W6NBX9_HAECO</name>
<organism evidence="1">
    <name type="scientific">Haemonchus contortus</name>
    <name type="common">Barber pole worm</name>
    <dbReference type="NCBI Taxonomy" id="6289"/>
    <lineage>
        <taxon>Eukaryota</taxon>
        <taxon>Metazoa</taxon>
        <taxon>Ecdysozoa</taxon>
        <taxon>Nematoda</taxon>
        <taxon>Chromadorea</taxon>
        <taxon>Rhabditida</taxon>
        <taxon>Rhabditina</taxon>
        <taxon>Rhabditomorpha</taxon>
        <taxon>Strongyloidea</taxon>
        <taxon>Trichostrongylidae</taxon>
        <taxon>Haemonchus</taxon>
    </lineage>
</organism>
<dbReference type="EMBL" id="CAVP010058291">
    <property type="protein sequence ID" value="CDL94375.1"/>
    <property type="molecule type" value="Genomic_DNA"/>
</dbReference>